<protein>
    <submittedName>
        <fullName evidence="2">Uncharacterized protein</fullName>
    </submittedName>
</protein>
<sequence length="309" mass="35205">MRRRLLQSDEESPSNGRGCCSCIGRFLCCRGSQGRCGGLGRFCAFVAIFSVTFWIGVTRNLRCNPEALANVEPPFGGELMPGNIFLVERKYFFQFTKLVDVYTENMTHIGYFYDIDLFFIMRFGFSDPSGRVWFEARYASFVSRFKPYIEYTLQRCDVGATDRPTELFQVKEVWWGESYWRCLLSCQRLFNLARREDASQIREVLYEDNFGGNPEANVSFDGYVVPTLRGKMNGALEGAGTGVRQVWSMNISNTSTGASIAHAKQHFTVGTVDQNFRVLSRWKVSKYVKGSLPNWVIGFMATLDDIAED</sequence>
<comment type="caution">
    <text evidence="2">The sequence shown here is derived from an EMBL/GenBank/DDBJ whole genome shotgun (WGS) entry which is preliminary data.</text>
</comment>
<dbReference type="AlphaFoldDB" id="A0A813LNK7"/>
<keyword evidence="1" id="KW-1133">Transmembrane helix</keyword>
<keyword evidence="1" id="KW-0472">Membrane</keyword>
<feature type="transmembrane region" description="Helical" evidence="1">
    <location>
        <begin position="39"/>
        <end position="57"/>
    </location>
</feature>
<evidence type="ECO:0000256" key="1">
    <source>
        <dbReference type="SAM" id="Phobius"/>
    </source>
</evidence>
<gene>
    <name evidence="2" type="ORF">PGLA2088_LOCUS47317</name>
</gene>
<evidence type="ECO:0000313" key="3">
    <source>
        <dbReference type="Proteomes" id="UP000626109"/>
    </source>
</evidence>
<keyword evidence="1" id="KW-0812">Transmembrane</keyword>
<dbReference type="EMBL" id="CAJNNW010036454">
    <property type="protein sequence ID" value="CAE8734475.1"/>
    <property type="molecule type" value="Genomic_DNA"/>
</dbReference>
<proteinExistence type="predicted"/>
<organism evidence="2 3">
    <name type="scientific">Polarella glacialis</name>
    <name type="common">Dinoflagellate</name>
    <dbReference type="NCBI Taxonomy" id="89957"/>
    <lineage>
        <taxon>Eukaryota</taxon>
        <taxon>Sar</taxon>
        <taxon>Alveolata</taxon>
        <taxon>Dinophyceae</taxon>
        <taxon>Suessiales</taxon>
        <taxon>Suessiaceae</taxon>
        <taxon>Polarella</taxon>
    </lineage>
</organism>
<name>A0A813LNK7_POLGL</name>
<evidence type="ECO:0000313" key="2">
    <source>
        <dbReference type="EMBL" id="CAE8734475.1"/>
    </source>
</evidence>
<accession>A0A813LNK7</accession>
<dbReference type="Proteomes" id="UP000626109">
    <property type="component" value="Unassembled WGS sequence"/>
</dbReference>
<reference evidence="2" key="1">
    <citation type="submission" date="2021-02" db="EMBL/GenBank/DDBJ databases">
        <authorList>
            <person name="Dougan E. K."/>
            <person name="Rhodes N."/>
            <person name="Thang M."/>
            <person name="Chan C."/>
        </authorList>
    </citation>
    <scope>NUCLEOTIDE SEQUENCE</scope>
</reference>